<gene>
    <name evidence="6" type="ORF">ASPCADRAFT_159265</name>
</gene>
<dbReference type="OMA" id="WEDSINK"/>
<dbReference type="PANTHER" id="PTHR47435:SF4">
    <property type="entry name" value="KELCH REPEAT PROTEIN (AFU_ORTHOLOGUE AFUA_5G12780)"/>
    <property type="match status" value="1"/>
</dbReference>
<evidence type="ECO:0000313" key="6">
    <source>
        <dbReference type="EMBL" id="OOG00883.1"/>
    </source>
</evidence>
<keyword evidence="7" id="KW-1185">Reference proteome</keyword>
<dbReference type="GO" id="GO:0019760">
    <property type="term" value="P:glucosinolate metabolic process"/>
    <property type="evidence" value="ECO:0007669"/>
    <property type="project" value="UniProtKB-ARBA"/>
</dbReference>
<dbReference type="Gene3D" id="2.120.10.80">
    <property type="entry name" value="Kelch-type beta propeller"/>
    <property type="match status" value="1"/>
</dbReference>
<keyword evidence="4" id="KW-1133">Transmembrane helix</keyword>
<dbReference type="EMBL" id="KV907493">
    <property type="protein sequence ID" value="OOG00883.1"/>
    <property type="molecule type" value="Genomic_DNA"/>
</dbReference>
<keyword evidence="5" id="KW-0732">Signal</keyword>
<name>A0A1R3S2E3_ASPC5</name>
<dbReference type="AlphaFoldDB" id="A0A1R3S2E3"/>
<reference evidence="7" key="1">
    <citation type="journal article" date="2017" name="Genome Biol.">
        <title>Comparative genomics reveals high biological diversity and specific adaptations in the industrially and medically important fungal genus Aspergillus.</title>
        <authorList>
            <person name="de Vries R.P."/>
            <person name="Riley R."/>
            <person name="Wiebenga A."/>
            <person name="Aguilar-Osorio G."/>
            <person name="Amillis S."/>
            <person name="Uchima C.A."/>
            <person name="Anderluh G."/>
            <person name="Asadollahi M."/>
            <person name="Askin M."/>
            <person name="Barry K."/>
            <person name="Battaglia E."/>
            <person name="Bayram O."/>
            <person name="Benocci T."/>
            <person name="Braus-Stromeyer S.A."/>
            <person name="Caldana C."/>
            <person name="Canovas D."/>
            <person name="Cerqueira G.C."/>
            <person name="Chen F."/>
            <person name="Chen W."/>
            <person name="Choi C."/>
            <person name="Clum A."/>
            <person name="Dos Santos R.A."/>
            <person name="Damasio A.R."/>
            <person name="Diallinas G."/>
            <person name="Emri T."/>
            <person name="Fekete E."/>
            <person name="Flipphi M."/>
            <person name="Freyberg S."/>
            <person name="Gallo A."/>
            <person name="Gournas C."/>
            <person name="Habgood R."/>
            <person name="Hainaut M."/>
            <person name="Harispe M.L."/>
            <person name="Henrissat B."/>
            <person name="Hilden K.S."/>
            <person name="Hope R."/>
            <person name="Hossain A."/>
            <person name="Karabika E."/>
            <person name="Karaffa L."/>
            <person name="Karanyi Z."/>
            <person name="Krasevec N."/>
            <person name="Kuo A."/>
            <person name="Kusch H."/>
            <person name="LaButti K."/>
            <person name="Lagendijk E.L."/>
            <person name="Lapidus A."/>
            <person name="Levasseur A."/>
            <person name="Lindquist E."/>
            <person name="Lipzen A."/>
            <person name="Logrieco A.F."/>
            <person name="MacCabe A."/>
            <person name="Maekelae M.R."/>
            <person name="Malavazi I."/>
            <person name="Melin P."/>
            <person name="Meyer V."/>
            <person name="Mielnichuk N."/>
            <person name="Miskei M."/>
            <person name="Molnar A.P."/>
            <person name="Mule G."/>
            <person name="Ngan C.Y."/>
            <person name="Orejas M."/>
            <person name="Orosz E."/>
            <person name="Ouedraogo J.P."/>
            <person name="Overkamp K.M."/>
            <person name="Park H.-S."/>
            <person name="Perrone G."/>
            <person name="Piumi F."/>
            <person name="Punt P.J."/>
            <person name="Ram A.F."/>
            <person name="Ramon A."/>
            <person name="Rauscher S."/>
            <person name="Record E."/>
            <person name="Riano-Pachon D.M."/>
            <person name="Robert V."/>
            <person name="Roehrig J."/>
            <person name="Ruller R."/>
            <person name="Salamov A."/>
            <person name="Salih N.S."/>
            <person name="Samson R.A."/>
            <person name="Sandor E."/>
            <person name="Sanguinetti M."/>
            <person name="Schuetze T."/>
            <person name="Sepcic K."/>
            <person name="Shelest E."/>
            <person name="Sherlock G."/>
            <person name="Sophianopoulou V."/>
            <person name="Squina F.M."/>
            <person name="Sun H."/>
            <person name="Susca A."/>
            <person name="Todd R.B."/>
            <person name="Tsang A."/>
            <person name="Unkles S.E."/>
            <person name="van de Wiele N."/>
            <person name="van Rossen-Uffink D."/>
            <person name="Oliveira J.V."/>
            <person name="Vesth T.C."/>
            <person name="Visser J."/>
            <person name="Yu J.-H."/>
            <person name="Zhou M."/>
            <person name="Andersen M.R."/>
            <person name="Archer D.B."/>
            <person name="Baker S.E."/>
            <person name="Benoit I."/>
            <person name="Brakhage A.A."/>
            <person name="Braus G.H."/>
            <person name="Fischer R."/>
            <person name="Frisvad J.C."/>
            <person name="Goldman G.H."/>
            <person name="Houbraken J."/>
            <person name="Oakley B."/>
            <person name="Pocsi I."/>
            <person name="Scazzocchio C."/>
            <person name="Seiboth B."/>
            <person name="vanKuyk P.A."/>
            <person name="Wortman J."/>
            <person name="Dyer P.S."/>
            <person name="Grigoriev I.V."/>
        </authorList>
    </citation>
    <scope>NUCLEOTIDE SEQUENCE [LARGE SCALE GENOMIC DNA]</scope>
    <source>
        <strain evidence="7">ITEM 5010</strain>
    </source>
</reference>
<dbReference type="PANTHER" id="PTHR47435">
    <property type="entry name" value="KELCH REPEAT PROTEIN (AFU_ORTHOLOGUE AFUA_5G12780)"/>
    <property type="match status" value="1"/>
</dbReference>
<dbReference type="OrthoDB" id="10251809at2759"/>
<dbReference type="InterPro" id="IPR015915">
    <property type="entry name" value="Kelch-typ_b-propeller"/>
</dbReference>
<evidence type="ECO:0000256" key="3">
    <source>
        <dbReference type="SAM" id="MobiDB-lite"/>
    </source>
</evidence>
<keyword evidence="4" id="KW-0812">Transmembrane</keyword>
<evidence type="ECO:0000256" key="5">
    <source>
        <dbReference type="SAM" id="SignalP"/>
    </source>
</evidence>
<feature type="transmembrane region" description="Helical" evidence="4">
    <location>
        <begin position="463"/>
        <end position="488"/>
    </location>
</feature>
<organism evidence="6 7">
    <name type="scientific">Aspergillus carbonarius (strain ITEM 5010)</name>
    <dbReference type="NCBI Taxonomy" id="602072"/>
    <lineage>
        <taxon>Eukaryota</taxon>
        <taxon>Fungi</taxon>
        <taxon>Dikarya</taxon>
        <taxon>Ascomycota</taxon>
        <taxon>Pezizomycotina</taxon>
        <taxon>Eurotiomycetes</taxon>
        <taxon>Eurotiomycetidae</taxon>
        <taxon>Eurotiales</taxon>
        <taxon>Aspergillaceae</taxon>
        <taxon>Aspergillus</taxon>
        <taxon>Aspergillus subgen. Circumdati</taxon>
    </lineage>
</organism>
<keyword evidence="4" id="KW-0472">Membrane</keyword>
<evidence type="ECO:0000256" key="4">
    <source>
        <dbReference type="SAM" id="Phobius"/>
    </source>
</evidence>
<dbReference type="Proteomes" id="UP000188318">
    <property type="component" value="Unassembled WGS sequence"/>
</dbReference>
<dbReference type="STRING" id="602072.A0A1R3S2E3"/>
<dbReference type="VEuPathDB" id="FungiDB:ASPCADRAFT_159265"/>
<sequence>MAILRFLLPLLVTWRVEGQHDPLKDFCRRFSHQTAVVDRRLYIDGGFINYNPLTQNPLNESNTNLLYAALDIDNLGMPQEYNNLSKPSSVPSVTGGILWPDTINKLLYLYGGEFPSPASPQPFTTWIYDIIYNTWNKTTADPTQSSIQRASYGAGITLQDRAVGYYYGGWLSNHSVPNWGSAPRLALSSFLQYDLLQNTWTNSSGPDAVGRAEGVMVYIPASDRGMLVYFGGVQIPSSSANGTVIAQGLEDILLYDIANSKWYNQKATGQIPGDRRRFCGGATWAQDKSSYNIYIYGGLDIPAGVGYDDIYILSIPSFTWIKWYPTTSEAGFPHHSLSCNVIDQAQMIVMGGTFPNSTACDVPQNYGMHNMDLGKQNTEQLKWIRFRPNITTYDVPSEIISVVGGSPTGGATLTTPTHGFDNIDLQTYFERVYTPSSRLPTRAIPTQTGTANSTTSGDGSSHVGAIVGGVVGGVVGVVALAGILYWWVGGRKRDGKGVGGEDVPTEMQQEETKVSEEGQNRWTGNSMATELPASQNRWTGPSLGSSELADENGELVARNRRGDVAELP</sequence>
<dbReference type="InterPro" id="IPR011043">
    <property type="entry name" value="Gal_Oxase/kelch_b-propeller"/>
</dbReference>
<protein>
    <submittedName>
        <fullName evidence="6">Uncharacterized protein</fullName>
    </submittedName>
</protein>
<dbReference type="SUPFAM" id="SSF50965">
    <property type="entry name" value="Galactose oxidase, central domain"/>
    <property type="match status" value="1"/>
</dbReference>
<feature type="compositionally biased region" description="Polar residues" evidence="3">
    <location>
        <begin position="520"/>
        <end position="545"/>
    </location>
</feature>
<feature type="compositionally biased region" description="Basic and acidic residues" evidence="3">
    <location>
        <begin position="510"/>
        <end position="519"/>
    </location>
</feature>
<feature type="signal peptide" evidence="5">
    <location>
        <begin position="1"/>
        <end position="18"/>
    </location>
</feature>
<feature type="region of interest" description="Disordered" evidence="3">
    <location>
        <begin position="439"/>
        <end position="459"/>
    </location>
</feature>
<evidence type="ECO:0000256" key="2">
    <source>
        <dbReference type="ARBA" id="ARBA00023004"/>
    </source>
</evidence>
<keyword evidence="2" id="KW-0408">Iron</keyword>
<keyword evidence="1" id="KW-0677">Repeat</keyword>
<evidence type="ECO:0000256" key="1">
    <source>
        <dbReference type="ARBA" id="ARBA00022737"/>
    </source>
</evidence>
<proteinExistence type="predicted"/>
<feature type="region of interest" description="Disordered" evidence="3">
    <location>
        <begin position="494"/>
        <end position="568"/>
    </location>
</feature>
<feature type="chain" id="PRO_5012413105" evidence="5">
    <location>
        <begin position="19"/>
        <end position="568"/>
    </location>
</feature>
<evidence type="ECO:0000313" key="7">
    <source>
        <dbReference type="Proteomes" id="UP000188318"/>
    </source>
</evidence>
<accession>A0A1R3S2E3</accession>